<sequence>MVTQFSFSTLLPVRTSAKVASDWWVGNNRVSARCVSSHVMVCQACQASKGWRDVATRQHTMPCQHVEEEAEKLATKGRVRVRRGPIRCTHSVAYFARK</sequence>
<dbReference type="EMBL" id="GGFK01014238">
    <property type="protein sequence ID" value="MBW47559.1"/>
    <property type="molecule type" value="Transcribed_RNA"/>
</dbReference>
<accession>A0A2M4B3C5</accession>
<dbReference type="AlphaFoldDB" id="A0A2M4B3C5"/>
<proteinExistence type="predicted"/>
<name>A0A2M4B3C5_9DIPT</name>
<organism evidence="1">
    <name type="scientific">Anopheles triannulatus</name>
    <dbReference type="NCBI Taxonomy" id="58253"/>
    <lineage>
        <taxon>Eukaryota</taxon>
        <taxon>Metazoa</taxon>
        <taxon>Ecdysozoa</taxon>
        <taxon>Arthropoda</taxon>
        <taxon>Hexapoda</taxon>
        <taxon>Insecta</taxon>
        <taxon>Pterygota</taxon>
        <taxon>Neoptera</taxon>
        <taxon>Endopterygota</taxon>
        <taxon>Diptera</taxon>
        <taxon>Nematocera</taxon>
        <taxon>Culicoidea</taxon>
        <taxon>Culicidae</taxon>
        <taxon>Anophelinae</taxon>
        <taxon>Anopheles</taxon>
    </lineage>
</organism>
<reference evidence="1" key="1">
    <citation type="submission" date="2018-01" db="EMBL/GenBank/DDBJ databases">
        <title>An insight into the sialome of Amazonian anophelines.</title>
        <authorList>
            <person name="Ribeiro J.M."/>
            <person name="Scarpassa V."/>
            <person name="Calvo E."/>
        </authorList>
    </citation>
    <scope>NUCLEOTIDE SEQUENCE</scope>
    <source>
        <tissue evidence="1">Salivary glands</tissue>
    </source>
</reference>
<protein>
    <submittedName>
        <fullName evidence="1">Putative secreted protein</fullName>
    </submittedName>
</protein>
<evidence type="ECO:0000313" key="1">
    <source>
        <dbReference type="EMBL" id="MBW47559.1"/>
    </source>
</evidence>